<dbReference type="GeneID" id="82892316"/>
<feature type="domain" description="YgjP-like metallopeptidase" evidence="1">
    <location>
        <begin position="21"/>
        <end position="226"/>
    </location>
</feature>
<dbReference type="PANTHER" id="PTHR30399">
    <property type="entry name" value="UNCHARACTERIZED PROTEIN YGJP"/>
    <property type="match status" value="1"/>
</dbReference>
<dbReference type="Pfam" id="PF01863">
    <property type="entry name" value="YgjP-like"/>
    <property type="match status" value="1"/>
</dbReference>
<dbReference type="InterPro" id="IPR053136">
    <property type="entry name" value="UTP_pyrophosphatase-like"/>
</dbReference>
<dbReference type="RefSeq" id="WP_019245435.1">
    <property type="nucleotide sequence ID" value="NZ_CAPH01000007.1"/>
</dbReference>
<reference evidence="2" key="1">
    <citation type="journal article" date="2022" name="Cell">
        <title>Design, construction, and in vivo augmentation of a complex gut microbiome.</title>
        <authorList>
            <person name="Cheng A.G."/>
            <person name="Ho P.Y."/>
            <person name="Aranda-Diaz A."/>
            <person name="Jain S."/>
            <person name="Yu F.B."/>
            <person name="Meng X."/>
            <person name="Wang M."/>
            <person name="Iakiviak M."/>
            <person name="Nagashima K."/>
            <person name="Zhao A."/>
            <person name="Murugkar P."/>
            <person name="Patil A."/>
            <person name="Atabakhsh K."/>
            <person name="Weakley A."/>
            <person name="Yan J."/>
            <person name="Brumbaugh A.R."/>
            <person name="Higginbottom S."/>
            <person name="Dimas A."/>
            <person name="Shiver A.L."/>
            <person name="Deutschbauer A."/>
            <person name="Neff N."/>
            <person name="Sonnenburg J.L."/>
            <person name="Huang K.C."/>
            <person name="Fischbach M.A."/>
        </authorList>
    </citation>
    <scope>NUCLEOTIDE SEQUENCE</scope>
    <source>
        <strain evidence="2">AP11</strain>
    </source>
</reference>
<evidence type="ECO:0000313" key="2">
    <source>
        <dbReference type="EMBL" id="UWN57196.1"/>
    </source>
</evidence>
<dbReference type="Gene3D" id="3.30.2010.10">
    <property type="entry name" value="Metalloproteases ('zincins'), catalytic domain"/>
    <property type="match status" value="1"/>
</dbReference>
<dbReference type="CDD" id="cd07344">
    <property type="entry name" value="M48_yhfN_like"/>
    <property type="match status" value="1"/>
</dbReference>
<dbReference type="InterPro" id="IPR002725">
    <property type="entry name" value="YgjP-like_metallopeptidase"/>
</dbReference>
<dbReference type="Proteomes" id="UP001059295">
    <property type="component" value="Chromosome"/>
</dbReference>
<evidence type="ECO:0000259" key="1">
    <source>
        <dbReference type="Pfam" id="PF01863"/>
    </source>
</evidence>
<evidence type="ECO:0000313" key="3">
    <source>
        <dbReference type="Proteomes" id="UP001059295"/>
    </source>
</evidence>
<organism evidence="2 3">
    <name type="scientific">Alistipes ihumii AP11</name>
    <dbReference type="NCBI Taxonomy" id="1211813"/>
    <lineage>
        <taxon>Bacteria</taxon>
        <taxon>Pseudomonadati</taxon>
        <taxon>Bacteroidota</taxon>
        <taxon>Bacteroidia</taxon>
        <taxon>Bacteroidales</taxon>
        <taxon>Rikenellaceae</taxon>
        <taxon>Alistipes</taxon>
    </lineage>
</organism>
<sequence length="236" mass="27357">MSEYAHPSLGTVRIVRSERARRLTLSVRASGEIRLTIPRGMNEREALRFLDEKQAWAERTRARLAARLPHETIGMPYSTRKHTLRLEPCACIAATARIDGELIRVRYPADMNYADEPVQEAIRRGIEQAWRIEAQQYLPGRVAELCRELGFRCGKVTVRNSRTRWGSCSSRNDLSLSLHLMKLPDRLIDYILIHELCHTLHRNHGPAFHALLDRMTGGKHRLLQKELRDYSTRWGR</sequence>
<keyword evidence="3" id="KW-1185">Reference proteome</keyword>
<proteinExistence type="predicted"/>
<name>A0ABY5V137_9BACT</name>
<dbReference type="PANTHER" id="PTHR30399:SF1">
    <property type="entry name" value="UTP PYROPHOSPHATASE"/>
    <property type="match status" value="1"/>
</dbReference>
<accession>A0ABY5V137</accession>
<protein>
    <submittedName>
        <fullName evidence="2">M48 family metallopeptidase</fullName>
    </submittedName>
</protein>
<dbReference type="EMBL" id="CP102294">
    <property type="protein sequence ID" value="UWN57196.1"/>
    <property type="molecule type" value="Genomic_DNA"/>
</dbReference>
<gene>
    <name evidence="2" type="ORF">NQ491_11240</name>
</gene>